<dbReference type="PROSITE" id="PS50977">
    <property type="entry name" value="HTH_TETR_2"/>
    <property type="match status" value="1"/>
</dbReference>
<proteinExistence type="predicted"/>
<dbReference type="InterPro" id="IPR036271">
    <property type="entry name" value="Tet_transcr_reg_TetR-rel_C_sf"/>
</dbReference>
<dbReference type="SUPFAM" id="SSF46689">
    <property type="entry name" value="Homeodomain-like"/>
    <property type="match status" value="1"/>
</dbReference>
<evidence type="ECO:0000256" key="1">
    <source>
        <dbReference type="ARBA" id="ARBA00023015"/>
    </source>
</evidence>
<organism evidence="5">
    <name type="scientific">bioreactor metagenome</name>
    <dbReference type="NCBI Taxonomy" id="1076179"/>
    <lineage>
        <taxon>unclassified sequences</taxon>
        <taxon>metagenomes</taxon>
        <taxon>ecological metagenomes</taxon>
    </lineage>
</organism>
<dbReference type="Pfam" id="PF00440">
    <property type="entry name" value="TetR_N"/>
    <property type="match status" value="1"/>
</dbReference>
<accession>A0A644SYK6</accession>
<dbReference type="GO" id="GO:0000976">
    <property type="term" value="F:transcription cis-regulatory region binding"/>
    <property type="evidence" value="ECO:0007669"/>
    <property type="project" value="TreeGrafter"/>
</dbReference>
<reference evidence="5" key="1">
    <citation type="submission" date="2019-08" db="EMBL/GenBank/DDBJ databases">
        <authorList>
            <person name="Kucharzyk K."/>
            <person name="Murdoch R.W."/>
            <person name="Higgins S."/>
            <person name="Loffler F."/>
        </authorList>
    </citation>
    <scope>NUCLEOTIDE SEQUENCE</scope>
</reference>
<keyword evidence="3" id="KW-0804">Transcription</keyword>
<dbReference type="InterPro" id="IPR001647">
    <property type="entry name" value="HTH_TetR"/>
</dbReference>
<name>A0A644SYK6_9ZZZZ</name>
<evidence type="ECO:0000256" key="2">
    <source>
        <dbReference type="ARBA" id="ARBA00023125"/>
    </source>
</evidence>
<dbReference type="InterPro" id="IPR050109">
    <property type="entry name" value="HTH-type_TetR-like_transc_reg"/>
</dbReference>
<feature type="domain" description="HTH tetR-type" evidence="4">
    <location>
        <begin position="11"/>
        <end position="71"/>
    </location>
</feature>
<sequence>MGRPIRKSGEPATRDRILDAAIFLFSEQGYEGTSVKQIAQAVNLTESAIYRHFKGKENLLAEIIALTERAVTQPLWESGEGAHGASVFRRLFEAPVEVFGQDPRALRMCRIFFSECPHNERMRGYLKYAMEEMADDEVGRILEAWVQKGSLVPCDISTIAHLINVIRYQWCYRVAILDKDEVFDVVRRKQELESVIEYFERLYSRG</sequence>
<dbReference type="AlphaFoldDB" id="A0A644SYK6"/>
<dbReference type="InterPro" id="IPR009057">
    <property type="entry name" value="Homeodomain-like_sf"/>
</dbReference>
<dbReference type="GO" id="GO:0003700">
    <property type="term" value="F:DNA-binding transcription factor activity"/>
    <property type="evidence" value="ECO:0007669"/>
    <property type="project" value="TreeGrafter"/>
</dbReference>
<evidence type="ECO:0000259" key="4">
    <source>
        <dbReference type="PROSITE" id="PS50977"/>
    </source>
</evidence>
<dbReference type="EMBL" id="VSSQ01000010">
    <property type="protein sequence ID" value="MPL59729.1"/>
    <property type="molecule type" value="Genomic_DNA"/>
</dbReference>
<dbReference type="SUPFAM" id="SSF48498">
    <property type="entry name" value="Tetracyclin repressor-like, C-terminal domain"/>
    <property type="match status" value="1"/>
</dbReference>
<dbReference type="PANTHER" id="PTHR30055:SF238">
    <property type="entry name" value="MYCOFACTOCIN BIOSYNTHESIS TRANSCRIPTIONAL REGULATOR MFTR-RELATED"/>
    <property type="match status" value="1"/>
</dbReference>
<comment type="caution">
    <text evidence="5">The sequence shown here is derived from an EMBL/GenBank/DDBJ whole genome shotgun (WGS) entry which is preliminary data.</text>
</comment>
<keyword evidence="2" id="KW-0238">DNA-binding</keyword>
<evidence type="ECO:0000313" key="5">
    <source>
        <dbReference type="EMBL" id="MPL59729.1"/>
    </source>
</evidence>
<evidence type="ECO:0000256" key="3">
    <source>
        <dbReference type="ARBA" id="ARBA00023163"/>
    </source>
</evidence>
<protein>
    <recommendedName>
        <fullName evidence="4">HTH tetR-type domain-containing protein</fullName>
    </recommendedName>
</protein>
<gene>
    <name evidence="5" type="ORF">SDC9_05284</name>
</gene>
<dbReference type="Gene3D" id="1.10.357.10">
    <property type="entry name" value="Tetracycline Repressor, domain 2"/>
    <property type="match status" value="1"/>
</dbReference>
<dbReference type="PRINTS" id="PR00455">
    <property type="entry name" value="HTHTETR"/>
</dbReference>
<keyword evidence="1" id="KW-0805">Transcription regulation</keyword>
<dbReference type="PANTHER" id="PTHR30055">
    <property type="entry name" value="HTH-TYPE TRANSCRIPTIONAL REGULATOR RUTR"/>
    <property type="match status" value="1"/>
</dbReference>